<dbReference type="GO" id="GO:0008124">
    <property type="term" value="F:4-alpha-hydroxytetrahydrobiopterin dehydratase activity"/>
    <property type="evidence" value="ECO:0007669"/>
    <property type="project" value="UniProtKB-EC"/>
</dbReference>
<dbReference type="EMBL" id="JMIU01000001">
    <property type="protein sequence ID" value="KDN95897.1"/>
    <property type="molecule type" value="Genomic_DNA"/>
</dbReference>
<evidence type="ECO:0000256" key="1">
    <source>
        <dbReference type="ARBA" id="ARBA00001554"/>
    </source>
</evidence>
<sequence length="86" mass="10069">MNERWKVKSKPASLEARFEFDNFNNLRSFLDDLAEQADQLEHHPNISFGREHVSVIIYSQADELQEVDYSLAKGMDEAYQRFSNNS</sequence>
<dbReference type="Pfam" id="PF01329">
    <property type="entry name" value="Pterin_4a"/>
    <property type="match status" value="1"/>
</dbReference>
<dbReference type="InterPro" id="IPR036428">
    <property type="entry name" value="PCD_sf"/>
</dbReference>
<accession>Q75W30</accession>
<evidence type="ECO:0000256" key="4">
    <source>
        <dbReference type="ARBA" id="ARBA00023239"/>
    </source>
</evidence>
<protein>
    <recommendedName>
        <fullName evidence="3">4a-hydroxytetrahydrobiopterin dehydratase</fullName>
        <ecNumber evidence="3">4.2.1.96</ecNumber>
    </recommendedName>
</protein>
<dbReference type="InterPro" id="IPR001533">
    <property type="entry name" value="Pterin_deHydtase"/>
</dbReference>
<dbReference type="STRING" id="28885.EI16_06300"/>
<reference evidence="6 7" key="2">
    <citation type="submission" date="2014-04" db="EMBL/GenBank/DDBJ databases">
        <title>Draft genome sequence of Hydrogenovibrio marinus MH-110, a model organism for aerobic H2 metabolism.</title>
        <authorList>
            <person name="Cha H.J."/>
            <person name="Jo B.H."/>
            <person name="Hwang B.H."/>
        </authorList>
    </citation>
    <scope>NUCLEOTIDE SEQUENCE [LARGE SCALE GENOMIC DNA]</scope>
    <source>
        <strain evidence="6 7">MH-110</strain>
    </source>
</reference>
<evidence type="ECO:0000256" key="2">
    <source>
        <dbReference type="ARBA" id="ARBA00006472"/>
    </source>
</evidence>
<dbReference type="GO" id="GO:0006729">
    <property type="term" value="P:tetrahydrobiopterin biosynthetic process"/>
    <property type="evidence" value="ECO:0007669"/>
    <property type="project" value="InterPro"/>
</dbReference>
<evidence type="ECO:0000313" key="7">
    <source>
        <dbReference type="Proteomes" id="UP000027341"/>
    </source>
</evidence>
<gene>
    <name evidence="5" type="primary">orf2-11</name>
    <name evidence="6" type="ORF">EI16_06300</name>
</gene>
<dbReference type="Proteomes" id="UP000027341">
    <property type="component" value="Unassembled WGS sequence"/>
</dbReference>
<proteinExistence type="inferred from homology"/>
<evidence type="ECO:0000313" key="6">
    <source>
        <dbReference type="EMBL" id="KDN95897.1"/>
    </source>
</evidence>
<dbReference type="EMBL" id="AB122070">
    <property type="protein sequence ID" value="BAD15322.1"/>
    <property type="molecule type" value="Genomic_DNA"/>
</dbReference>
<organism evidence="5">
    <name type="scientific">Hydrogenovibrio marinus</name>
    <dbReference type="NCBI Taxonomy" id="28885"/>
    <lineage>
        <taxon>Bacteria</taxon>
        <taxon>Pseudomonadati</taxon>
        <taxon>Pseudomonadota</taxon>
        <taxon>Gammaproteobacteria</taxon>
        <taxon>Thiotrichales</taxon>
        <taxon>Piscirickettsiaceae</taxon>
        <taxon>Hydrogenovibrio</taxon>
    </lineage>
</organism>
<evidence type="ECO:0000313" key="5">
    <source>
        <dbReference type="EMBL" id="BAD15322.1"/>
    </source>
</evidence>
<name>Q75W30_HYDMR</name>
<dbReference type="RefSeq" id="WP_029910943.1">
    <property type="nucleotide sequence ID" value="NZ_AP020335.1"/>
</dbReference>
<reference evidence="5" key="1">
    <citation type="journal article" date="2004" name="J. Bacteriol.">
        <title>CO2-responsive expression and gene organization of three ribulose-1,5-bisphosphate carboxylase/oxygenase enzymes and carboxysomes in Hydrogenovibrio marinus strain MH-110.</title>
        <authorList>
            <person name="Yoshizawa Y."/>
            <person name="Toyoda K."/>
            <person name="Arai H."/>
            <person name="Ishii M."/>
            <person name="Igarashi Y."/>
        </authorList>
    </citation>
    <scope>NUCLEOTIDE SEQUENCE</scope>
    <source>
        <strain evidence="5">MH-110</strain>
    </source>
</reference>
<comment type="catalytic activity">
    <reaction evidence="1">
        <text>(4aS,6R)-4a-hydroxy-L-erythro-5,6,7,8-tetrahydrobiopterin = (6R)-L-erythro-6,7-dihydrobiopterin + H2O</text>
        <dbReference type="Rhea" id="RHEA:11920"/>
        <dbReference type="ChEBI" id="CHEBI:15377"/>
        <dbReference type="ChEBI" id="CHEBI:15642"/>
        <dbReference type="ChEBI" id="CHEBI:43120"/>
        <dbReference type="EC" id="4.2.1.96"/>
    </reaction>
</comment>
<keyword evidence="7" id="KW-1185">Reference proteome</keyword>
<dbReference type="AlphaFoldDB" id="Q75W30"/>
<keyword evidence="4" id="KW-0456">Lyase</keyword>
<dbReference type="Gene3D" id="3.30.1360.20">
    <property type="entry name" value="Transcriptional coactivator/pterin dehydratase"/>
    <property type="match status" value="1"/>
</dbReference>
<evidence type="ECO:0000256" key="3">
    <source>
        <dbReference type="ARBA" id="ARBA00013252"/>
    </source>
</evidence>
<dbReference type="SUPFAM" id="SSF55248">
    <property type="entry name" value="PCD-like"/>
    <property type="match status" value="1"/>
</dbReference>
<comment type="similarity">
    <text evidence="2">Belongs to the pterin-4-alpha-carbinolamine dehydratase family.</text>
</comment>
<dbReference type="EC" id="4.2.1.96" evidence="3"/>